<evidence type="ECO:0000259" key="1">
    <source>
        <dbReference type="PROSITE" id="PS50181"/>
    </source>
</evidence>
<dbReference type="InterPro" id="IPR036047">
    <property type="entry name" value="F-box-like_dom_sf"/>
</dbReference>
<dbReference type="SUPFAM" id="SSF81383">
    <property type="entry name" value="F-box domain"/>
    <property type="match status" value="1"/>
</dbReference>
<name>A0A364MRB5_STELY</name>
<dbReference type="EMBL" id="QGDH01000488">
    <property type="protein sequence ID" value="RAQ99710.1"/>
    <property type="molecule type" value="Genomic_DNA"/>
</dbReference>
<protein>
    <recommendedName>
        <fullName evidence="1">F-box domain-containing protein</fullName>
    </recommendedName>
</protein>
<dbReference type="Pfam" id="PF12937">
    <property type="entry name" value="F-box-like"/>
    <property type="match status" value="1"/>
</dbReference>
<dbReference type="Proteomes" id="UP000249619">
    <property type="component" value="Unassembled WGS sequence"/>
</dbReference>
<proteinExistence type="predicted"/>
<dbReference type="AlphaFoldDB" id="A0A364MRB5"/>
<feature type="domain" description="F-box" evidence="1">
    <location>
        <begin position="7"/>
        <end position="52"/>
    </location>
</feature>
<comment type="caution">
    <text evidence="2">The sequence shown here is derived from an EMBL/GenBank/DDBJ whole genome shotgun (WGS) entry which is preliminary data.</text>
</comment>
<dbReference type="OrthoDB" id="3739674at2759"/>
<keyword evidence="3" id="KW-1185">Reference proteome</keyword>
<sequence length="542" mass="62602">MAPTLSANQEPELPTEIWLLVLEHLEPHDLRQCRLVNKTLRPLATPLFFNTFVFRFNRRSVENLTRLACDREIAKHVRTLVLWRGPELGLRGFGSFEEWEKCLALSNGDDVGDGGYPIGELSDDDNKYSPLMSKRDWSELTLTERDALYSDYNEERRERGLTPDVREQLVNKVKDALEQLVKLSEIIHDPVVLGKSSWSAGWKRLRFDHHQVLLPESAWEKEHDVDALHLACLLEALGRVERYPIDFQSFTFYVEGPAFWSPSRLHHLFRDCDHGKIRGLRRTLRDATQADLIADRDFNDMKLSDEVAQLASMKKIFHHLTHVDCYVSDEEENGSLSTTAQSLLAFLCSGHNLERISLVHGDFLDQDTESYDRLTNYHERRPSLLPALASQKPWPKVTRLKLSIATHSSTLLQFLDSLAPTLRHLVLEEVTLLPIEDEEATWEVVLPNIARNLQELLELELSCLQDFSSQGEDQVARKLFNPLVETWEGRQDCYDYYVHTVVSELLRTQELQRPVDPSAFMSQHDPLCEHVEEQRLDSFCII</sequence>
<evidence type="ECO:0000313" key="2">
    <source>
        <dbReference type="EMBL" id="RAQ99710.1"/>
    </source>
</evidence>
<reference evidence="3" key="1">
    <citation type="submission" date="2018-05" db="EMBL/GenBank/DDBJ databases">
        <title>Draft genome sequence of Stemphylium lycopersici strain CIDEFI 213.</title>
        <authorList>
            <person name="Medina R."/>
            <person name="Franco M.E.E."/>
            <person name="Lucentini C.G."/>
            <person name="Saparrat M.C.N."/>
            <person name="Balatti P.A."/>
        </authorList>
    </citation>
    <scope>NUCLEOTIDE SEQUENCE [LARGE SCALE GENOMIC DNA]</scope>
    <source>
        <strain evidence="3">CIDEFI 213</strain>
    </source>
</reference>
<gene>
    <name evidence="2" type="ORF">DDE83_009181</name>
</gene>
<dbReference type="InterPro" id="IPR001810">
    <property type="entry name" value="F-box_dom"/>
</dbReference>
<evidence type="ECO:0000313" key="3">
    <source>
        <dbReference type="Proteomes" id="UP000249619"/>
    </source>
</evidence>
<dbReference type="SMART" id="SM00256">
    <property type="entry name" value="FBOX"/>
    <property type="match status" value="1"/>
</dbReference>
<dbReference type="PROSITE" id="PS50181">
    <property type="entry name" value="FBOX"/>
    <property type="match status" value="1"/>
</dbReference>
<accession>A0A364MRB5</accession>
<organism evidence="2 3">
    <name type="scientific">Stemphylium lycopersici</name>
    <name type="common">Tomato gray leaf spot disease fungus</name>
    <name type="synonym">Thyrospora lycopersici</name>
    <dbReference type="NCBI Taxonomy" id="183478"/>
    <lineage>
        <taxon>Eukaryota</taxon>
        <taxon>Fungi</taxon>
        <taxon>Dikarya</taxon>
        <taxon>Ascomycota</taxon>
        <taxon>Pezizomycotina</taxon>
        <taxon>Dothideomycetes</taxon>
        <taxon>Pleosporomycetidae</taxon>
        <taxon>Pleosporales</taxon>
        <taxon>Pleosporineae</taxon>
        <taxon>Pleosporaceae</taxon>
        <taxon>Stemphylium</taxon>
    </lineage>
</organism>